<feature type="transmembrane region" description="Helical" evidence="1">
    <location>
        <begin position="44"/>
        <end position="66"/>
    </location>
</feature>
<dbReference type="Proteomes" id="UP000280501">
    <property type="component" value="Unassembled WGS sequence"/>
</dbReference>
<evidence type="ECO:0000256" key="1">
    <source>
        <dbReference type="SAM" id="Phobius"/>
    </source>
</evidence>
<sequence length="135" mass="13422">MSPTSPAREDVRRRGPLSPRRVVVGVLATPALFAWYVTAGGGAAGAGAAFLTIVLVSAALAAATVATYVPARGESRRSALGCGPCDVVAGASVLAAPLLLSFDPLSASMAVVAVAATAFGLFQRRTTSASTCSVT</sequence>
<comment type="caution">
    <text evidence="2">The sequence shown here is derived from an EMBL/GenBank/DDBJ whole genome shotgun (WGS) entry which is preliminary data.</text>
</comment>
<proteinExistence type="predicted"/>
<dbReference type="EMBL" id="RKQZ01000001">
    <property type="protein sequence ID" value="RPF20774.1"/>
    <property type="molecule type" value="Genomic_DNA"/>
</dbReference>
<feature type="transmembrane region" description="Helical" evidence="1">
    <location>
        <begin position="21"/>
        <end position="38"/>
    </location>
</feature>
<accession>A0A3N4YN61</accession>
<gene>
    <name evidence="2" type="ORF">EDD34_1379</name>
</gene>
<evidence type="ECO:0000313" key="2">
    <source>
        <dbReference type="EMBL" id="RPF20774.1"/>
    </source>
</evidence>
<reference evidence="2 3" key="1">
    <citation type="submission" date="2018-11" db="EMBL/GenBank/DDBJ databases">
        <title>Sequencing the genomes of 1000 actinobacteria strains.</title>
        <authorList>
            <person name="Klenk H.-P."/>
        </authorList>
    </citation>
    <scope>NUCLEOTIDE SEQUENCE [LARGE SCALE GENOMIC DNA]</scope>
    <source>
        <strain evidence="2 3">DSM 15700</strain>
    </source>
</reference>
<feature type="transmembrane region" description="Helical" evidence="1">
    <location>
        <begin position="105"/>
        <end position="122"/>
    </location>
</feature>
<protein>
    <submittedName>
        <fullName evidence="2">Uncharacterized protein</fullName>
    </submittedName>
</protein>
<organism evidence="2 3">
    <name type="scientific">Myceligenerans xiligouense</name>
    <dbReference type="NCBI Taxonomy" id="253184"/>
    <lineage>
        <taxon>Bacteria</taxon>
        <taxon>Bacillati</taxon>
        <taxon>Actinomycetota</taxon>
        <taxon>Actinomycetes</taxon>
        <taxon>Micrococcales</taxon>
        <taxon>Promicromonosporaceae</taxon>
        <taxon>Myceligenerans</taxon>
    </lineage>
</organism>
<keyword evidence="1" id="KW-0812">Transmembrane</keyword>
<dbReference type="RefSeq" id="WP_123813896.1">
    <property type="nucleotide sequence ID" value="NZ_RKQZ01000001.1"/>
</dbReference>
<keyword evidence="1" id="KW-1133">Transmembrane helix</keyword>
<keyword evidence="1" id="KW-0472">Membrane</keyword>
<name>A0A3N4YN61_9MICO</name>
<dbReference type="AlphaFoldDB" id="A0A3N4YN61"/>
<dbReference type="OrthoDB" id="9989653at2"/>
<evidence type="ECO:0000313" key="3">
    <source>
        <dbReference type="Proteomes" id="UP000280501"/>
    </source>
</evidence>
<feature type="transmembrane region" description="Helical" evidence="1">
    <location>
        <begin position="78"/>
        <end position="99"/>
    </location>
</feature>
<keyword evidence="3" id="KW-1185">Reference proteome</keyword>